<evidence type="ECO:0000256" key="2">
    <source>
        <dbReference type="ARBA" id="ARBA00022692"/>
    </source>
</evidence>
<evidence type="ECO:0000313" key="7">
    <source>
        <dbReference type="EMBL" id="KAJ8925799.1"/>
    </source>
</evidence>
<evidence type="ECO:0000256" key="5">
    <source>
        <dbReference type="SAM" id="Phobius"/>
    </source>
</evidence>
<evidence type="ECO:0000256" key="3">
    <source>
        <dbReference type="ARBA" id="ARBA00022989"/>
    </source>
</evidence>
<dbReference type="EMBL" id="JANEYG010000001">
    <property type="protein sequence ID" value="KAJ8925799.1"/>
    <property type="molecule type" value="Genomic_DNA"/>
</dbReference>
<dbReference type="InterPro" id="IPR017452">
    <property type="entry name" value="GPCR_Rhodpsn_7TM"/>
</dbReference>
<dbReference type="Proteomes" id="UP001159042">
    <property type="component" value="Unassembled WGS sequence"/>
</dbReference>
<accession>A0AAV8WGY5</accession>
<feature type="domain" description="G-protein coupled receptors family 1 profile" evidence="6">
    <location>
        <begin position="51"/>
        <end position="341"/>
    </location>
</feature>
<name>A0AAV8WGY5_9CUCU</name>
<gene>
    <name evidence="7" type="ORF">NQ315_009649</name>
</gene>
<evidence type="ECO:0000259" key="6">
    <source>
        <dbReference type="PROSITE" id="PS50262"/>
    </source>
</evidence>
<feature type="transmembrane region" description="Helical" evidence="5">
    <location>
        <begin position="269"/>
        <end position="286"/>
    </location>
</feature>
<reference evidence="7 8" key="1">
    <citation type="journal article" date="2023" name="Insect Mol. Biol.">
        <title>Genome sequencing provides insights into the evolution of gene families encoding plant cell wall-degrading enzymes in longhorned beetles.</title>
        <authorList>
            <person name="Shin N.R."/>
            <person name="Okamura Y."/>
            <person name="Kirsch R."/>
            <person name="Pauchet Y."/>
        </authorList>
    </citation>
    <scope>NUCLEOTIDE SEQUENCE [LARGE SCALE GENOMIC DNA]</scope>
    <source>
        <strain evidence="7">EAD_L_NR</strain>
    </source>
</reference>
<dbReference type="GO" id="GO:0016020">
    <property type="term" value="C:membrane"/>
    <property type="evidence" value="ECO:0007669"/>
    <property type="project" value="UniProtKB-SubCell"/>
</dbReference>
<keyword evidence="8" id="KW-1185">Reference proteome</keyword>
<protein>
    <recommendedName>
        <fullName evidence="6">G-protein coupled receptors family 1 profile domain-containing protein</fullName>
    </recommendedName>
</protein>
<sequence length="364" mass="41756">MGHINKTLEASFNSANNSNKTPVAADNFLDAGRCVIPEWVVYLYFVFIGLGAVVNMIHFLALARCRKNGTLTLIMQLSCVDLLSPYIAVVEIIALNNQAWIFSSENCPLFNGVEVLLNSLMIWLIICLNFHRRRITQTRSHPARMNRTNAWLPKKETANRTLNIDYRKRRNDISVIVPVILIVFVCFSLSIPNFALSSTLKINKGNVLCAILNHYYGRILQKLLLTFRVLVPVPLLLFTFVVLIVKFLQTSPKDIDNILIQKFAEVRHVLLFCITITTCYTITSFQRNVLYFLHGIFYDFETTNRVIFEAPPLYNDQLNKSTAVYLSMLHYSGITYRAFLHLFALPKFQSLIKSKIFVCCKPKE</sequence>
<feature type="transmembrane region" description="Helical" evidence="5">
    <location>
        <begin position="173"/>
        <end position="191"/>
    </location>
</feature>
<evidence type="ECO:0000313" key="8">
    <source>
        <dbReference type="Proteomes" id="UP001159042"/>
    </source>
</evidence>
<keyword evidence="2 5" id="KW-0812">Transmembrane</keyword>
<feature type="transmembrane region" description="Helical" evidence="5">
    <location>
        <begin position="225"/>
        <end position="248"/>
    </location>
</feature>
<organism evidence="7 8">
    <name type="scientific">Exocentrus adspersus</name>
    <dbReference type="NCBI Taxonomy" id="1586481"/>
    <lineage>
        <taxon>Eukaryota</taxon>
        <taxon>Metazoa</taxon>
        <taxon>Ecdysozoa</taxon>
        <taxon>Arthropoda</taxon>
        <taxon>Hexapoda</taxon>
        <taxon>Insecta</taxon>
        <taxon>Pterygota</taxon>
        <taxon>Neoptera</taxon>
        <taxon>Endopterygota</taxon>
        <taxon>Coleoptera</taxon>
        <taxon>Polyphaga</taxon>
        <taxon>Cucujiformia</taxon>
        <taxon>Chrysomeloidea</taxon>
        <taxon>Cerambycidae</taxon>
        <taxon>Lamiinae</taxon>
        <taxon>Acanthocinini</taxon>
        <taxon>Exocentrus</taxon>
    </lineage>
</organism>
<keyword evidence="4 5" id="KW-0472">Membrane</keyword>
<comment type="caution">
    <text evidence="7">The sequence shown here is derived from an EMBL/GenBank/DDBJ whole genome shotgun (WGS) entry which is preliminary data.</text>
</comment>
<dbReference type="AlphaFoldDB" id="A0AAV8WGY5"/>
<comment type="subcellular location">
    <subcellularLocation>
        <location evidence="1">Membrane</location>
    </subcellularLocation>
</comment>
<feature type="transmembrane region" description="Helical" evidence="5">
    <location>
        <begin position="115"/>
        <end position="131"/>
    </location>
</feature>
<feature type="transmembrane region" description="Helical" evidence="5">
    <location>
        <begin position="323"/>
        <end position="345"/>
    </location>
</feature>
<keyword evidence="3 5" id="KW-1133">Transmembrane helix</keyword>
<dbReference type="PROSITE" id="PS50262">
    <property type="entry name" value="G_PROTEIN_RECEP_F1_2"/>
    <property type="match status" value="1"/>
</dbReference>
<evidence type="ECO:0000256" key="4">
    <source>
        <dbReference type="ARBA" id="ARBA00023136"/>
    </source>
</evidence>
<evidence type="ECO:0000256" key="1">
    <source>
        <dbReference type="ARBA" id="ARBA00004370"/>
    </source>
</evidence>
<proteinExistence type="predicted"/>
<dbReference type="Gene3D" id="1.20.1070.10">
    <property type="entry name" value="Rhodopsin 7-helix transmembrane proteins"/>
    <property type="match status" value="1"/>
</dbReference>
<feature type="transmembrane region" description="Helical" evidence="5">
    <location>
        <begin position="39"/>
        <end position="61"/>
    </location>
</feature>
<feature type="transmembrane region" description="Helical" evidence="5">
    <location>
        <begin position="73"/>
        <end position="95"/>
    </location>
</feature>